<protein>
    <submittedName>
        <fullName evidence="3">Uncharacterized protein</fullName>
    </submittedName>
</protein>
<feature type="region of interest" description="Disordered" evidence="2">
    <location>
        <begin position="668"/>
        <end position="720"/>
    </location>
</feature>
<feature type="region of interest" description="Disordered" evidence="2">
    <location>
        <begin position="1"/>
        <end position="25"/>
    </location>
</feature>
<sequence length="720" mass="79581">MSSNLSLSSVEDVDEAPGGLDRATPLRQQILGAQANAVAAQSHSVTPQDPEVAEPIPNPRARLRKLQANARHEHDLQLSSMTRTAYERLTADAAPRSISSACVSPSESPVFGLGAQWPSPGGYDRASMGNGVGGSGGPVRSHSTKSTHASRAAYAGIASPQESVVDDSANRTPSSDAFALGASVSTQSNVISKEASGDGFEAFDFTLTASDYEWELNALFEELRLALISEHTSKPLGDEYLLQERRSLASHIQPLLVRQKSVAHNIDPRFETEFVRREIRALVEKLREFRSETTYAHQIRVVRSQLVAKEAELLMLRKRLRGVEPLAEYLEEQGVDSVAGAAALFREHDELQEQVSELRDLLRSSRGAIDDKASLQELVSSLELELRTMQLAEADHAAEKEKLQRDLEARAKAQKRLEAAVKVLRKELLKEYYDKLHLKSELGRLQAVLESSNTTSNGGSACETTHKHHGVEIAQEHSDLFKRMESFRGELIQEARARSRGADRRLKFKWRPLFGRQRSASNPDAWSSPASDQREAGGFLLRTIEALQIEAEIQQSCIEDYQALADHLGHENQTLRDRLADSESTRSRLEQQIQRLRLQSVTDTKSSISDVSISSILAAQHAGGRAEGGNRGPGTGRSLFSDNWREKLHTLLLPAEALEHLEQIQEIVDDSSSDDDRISSPVSESGRKLQDEHVRMSVNGSMDHANNKDEETFLTSLPKV</sequence>
<gene>
    <name evidence="3" type="ORF">FVE85_1885</name>
</gene>
<comment type="caution">
    <text evidence="3">The sequence shown here is derived from an EMBL/GenBank/DDBJ whole genome shotgun (WGS) entry which is preliminary data.</text>
</comment>
<proteinExistence type="predicted"/>
<reference evidence="4" key="1">
    <citation type="journal article" date="2019" name="Nat. Commun.">
        <title>Expansion of phycobilisome linker gene families in mesophilic red algae.</title>
        <authorList>
            <person name="Lee J."/>
            <person name="Kim D."/>
            <person name="Bhattacharya D."/>
            <person name="Yoon H.S."/>
        </authorList>
    </citation>
    <scope>NUCLEOTIDE SEQUENCE [LARGE SCALE GENOMIC DNA]</scope>
    <source>
        <strain evidence="4">CCMP 1328</strain>
    </source>
</reference>
<keyword evidence="4" id="KW-1185">Reference proteome</keyword>
<dbReference type="EMBL" id="VRMN01000003">
    <property type="protein sequence ID" value="KAA8495730.1"/>
    <property type="molecule type" value="Genomic_DNA"/>
</dbReference>
<evidence type="ECO:0000256" key="1">
    <source>
        <dbReference type="SAM" id="Coils"/>
    </source>
</evidence>
<keyword evidence="1" id="KW-0175">Coiled coil</keyword>
<dbReference type="AlphaFoldDB" id="A0A5J4YXQ5"/>
<accession>A0A5J4YXQ5</accession>
<feature type="coiled-coil region" evidence="1">
    <location>
        <begin position="558"/>
        <end position="599"/>
    </location>
</feature>
<evidence type="ECO:0000256" key="2">
    <source>
        <dbReference type="SAM" id="MobiDB-lite"/>
    </source>
</evidence>
<feature type="compositionally biased region" description="Basic and acidic residues" evidence="2">
    <location>
        <begin position="685"/>
        <end position="695"/>
    </location>
</feature>
<evidence type="ECO:0000313" key="4">
    <source>
        <dbReference type="Proteomes" id="UP000324585"/>
    </source>
</evidence>
<feature type="coiled-coil region" evidence="1">
    <location>
        <begin position="341"/>
        <end position="420"/>
    </location>
</feature>
<feature type="region of interest" description="Disordered" evidence="2">
    <location>
        <begin position="129"/>
        <end position="152"/>
    </location>
</feature>
<name>A0A5J4YXQ5_PORPP</name>
<evidence type="ECO:0000313" key="3">
    <source>
        <dbReference type="EMBL" id="KAA8495730.1"/>
    </source>
</evidence>
<organism evidence="3 4">
    <name type="scientific">Porphyridium purpureum</name>
    <name type="common">Red alga</name>
    <name type="synonym">Porphyridium cruentum</name>
    <dbReference type="NCBI Taxonomy" id="35688"/>
    <lineage>
        <taxon>Eukaryota</taxon>
        <taxon>Rhodophyta</taxon>
        <taxon>Bangiophyceae</taxon>
        <taxon>Porphyridiales</taxon>
        <taxon>Porphyridiaceae</taxon>
        <taxon>Porphyridium</taxon>
    </lineage>
</organism>
<dbReference type="Proteomes" id="UP000324585">
    <property type="component" value="Unassembled WGS sequence"/>
</dbReference>